<dbReference type="InterPro" id="IPR001611">
    <property type="entry name" value="Leu-rich_rpt"/>
</dbReference>
<dbReference type="Gene3D" id="3.80.10.10">
    <property type="entry name" value="Ribonuclease Inhibitor"/>
    <property type="match status" value="2"/>
</dbReference>
<feature type="coiled-coil region" evidence="3">
    <location>
        <begin position="437"/>
        <end position="468"/>
    </location>
</feature>
<keyword evidence="5" id="KW-1185">Reference proteome</keyword>
<reference evidence="4" key="1">
    <citation type="journal article" date="2005" name="Nature">
        <title>The genome of the protist parasite Entamoeba histolytica.</title>
        <authorList>
            <person name="Loftus B."/>
            <person name="Anderson I."/>
            <person name="Davies R."/>
            <person name="Alsmark U.C."/>
            <person name="Samuelson J."/>
            <person name="Amedeo P."/>
            <person name="Roncaglia P."/>
            <person name="Berriman M."/>
            <person name="Hirt R.P."/>
            <person name="Mann B.J."/>
            <person name="Nozaki T."/>
            <person name="Suh B."/>
            <person name="Pop M."/>
            <person name="Duchene M."/>
            <person name="Ackers J."/>
            <person name="Tannich E."/>
            <person name="Leippe M."/>
            <person name="Hofer M."/>
            <person name="Bruchhaus I."/>
            <person name="Willhoeft U."/>
            <person name="Bhattacharya A."/>
            <person name="Chillingworth T."/>
            <person name="Churcher C."/>
            <person name="Hance Z."/>
            <person name="Harris B."/>
            <person name="Harris D."/>
            <person name="Jagels K."/>
            <person name="Moule S."/>
            <person name="Mungall K."/>
            <person name="Ormond D."/>
            <person name="Squares R."/>
            <person name="Whitehead S."/>
            <person name="Quail M.A."/>
            <person name="Rabbinowitsch E."/>
            <person name="Norbertczak H."/>
            <person name="Price C."/>
            <person name="Wang Z."/>
            <person name="Guillen N."/>
            <person name="Gilchrist C."/>
            <person name="Stroup S.E."/>
            <person name="Bhattacharya S."/>
            <person name="Lohia A."/>
            <person name="Foster P.G."/>
            <person name="Sicheritz-Ponten T."/>
            <person name="Weber C."/>
            <person name="Singh U."/>
            <person name="Mukherjee C."/>
            <person name="El-Sayed N.M."/>
            <person name="Petri W.A.Jr."/>
            <person name="Clark C.G."/>
            <person name="Embley T.M."/>
            <person name="Barrell B."/>
            <person name="Fraser C.M."/>
            <person name="Hall N."/>
        </authorList>
    </citation>
    <scope>NUCLEOTIDE SEQUENCE [LARGE SCALE GENOMIC DNA]</scope>
    <source>
        <strain evidence="4">HM-1:IMSS</strain>
    </source>
</reference>
<dbReference type="VEuPathDB" id="AmoebaDB:KM1_123870"/>
<dbReference type="EMBL" id="DS571156">
    <property type="protein sequence ID" value="EAL50082.2"/>
    <property type="molecule type" value="Genomic_DNA"/>
</dbReference>
<protein>
    <submittedName>
        <fullName evidence="4">Leucine-rich repeat containing protein</fullName>
    </submittedName>
</protein>
<dbReference type="InterPro" id="IPR032675">
    <property type="entry name" value="LRR_dom_sf"/>
</dbReference>
<dbReference type="InParanoid" id="C4LV97"/>
<evidence type="ECO:0000313" key="5">
    <source>
        <dbReference type="Proteomes" id="UP000001926"/>
    </source>
</evidence>
<keyword evidence="2" id="KW-0677">Repeat</keyword>
<keyword evidence="3" id="KW-0175">Coiled coil</keyword>
<keyword evidence="1" id="KW-0433">Leucine-rich repeat</keyword>
<organism evidence="4 5">
    <name type="scientific">Entamoeba histolytica (strain ATCC 30459 / HM-1:IMSS / ABRM)</name>
    <dbReference type="NCBI Taxonomy" id="294381"/>
    <lineage>
        <taxon>Eukaryota</taxon>
        <taxon>Amoebozoa</taxon>
        <taxon>Evosea</taxon>
        <taxon>Archamoebae</taxon>
        <taxon>Mastigamoebida</taxon>
        <taxon>Entamoebidae</taxon>
        <taxon>Entamoeba</taxon>
    </lineage>
</organism>
<dbReference type="Proteomes" id="UP000001926">
    <property type="component" value="Partially assembled WGS sequence"/>
</dbReference>
<dbReference type="VEuPathDB" id="AmoebaDB:EHI7A_069370"/>
<dbReference type="VEuPathDB" id="AmoebaDB:EHI5A_102200"/>
<dbReference type="OMA" id="NINCPID"/>
<dbReference type="PANTHER" id="PTHR15454">
    <property type="entry name" value="NISCHARIN RELATED"/>
    <property type="match status" value="1"/>
</dbReference>
<dbReference type="KEGG" id="ehi:EHI_183260"/>
<dbReference type="OrthoDB" id="1517790at2759"/>
<evidence type="ECO:0000256" key="3">
    <source>
        <dbReference type="SAM" id="Coils"/>
    </source>
</evidence>
<name>C4LV97_ENTH1</name>
<dbReference type="STRING" id="5759.C4LV97"/>
<dbReference type="VEuPathDB" id="AmoebaDB:EHI8A_086210"/>
<proteinExistence type="predicted"/>
<reference evidence="4" key="2">
    <citation type="submission" date="2007-03" db="EMBL/GenBank/DDBJ databases">
        <authorList>
            <person name="Lorenzi H."/>
            <person name="Amedeo P."/>
            <person name="Inman J."/>
            <person name="Schobel S."/>
            <person name="Caler E."/>
        </authorList>
    </citation>
    <scope>GENOME REANNOTATION</scope>
    <source>
        <strain evidence="4">HM-1:IMSS</strain>
    </source>
</reference>
<sequence length="651" mass="75686">MERNKKQHFEDVIEYSLRTLNGRNKVRLSPALAMMLNGMSQNEYGDIEKVKNMLEGLHAVKIYNEEEVNEEEDVDADDVEAPIPLDFTNKCELDYLGVKNVLCGVDLNHSDIHNNLIKLSFCGVFVESVAKTMGLNGEEKKVWSNLKILKLQKCQLTELEEVFTKENFPELRLLDVSHNHIKKIKRIGERPLDVLHADYNEIRVVSCRQVRNLSVITLDNNRIKNLNGLKRLYNLRVLSVKNNLIDRQPNTFQVFNKMFNIEQIFLEGNPTAEMANYKIEMAKVIPSLQYGMDCYLDSKPFTMEEKVQAFAENSNNINEVMFDDGDDFDFSQFDDRKNRTLTMSQRSDAFNAAKNIRQKKVQQLDRSTSMEGLVVSKEQIELDQQRIDNQNYILSKLNILKKKSSEDPAKVIDADKFIRRIRRIVEGIEDPKTTERYLEEERKRKELEKELEKEKEEKEEKAKKGKELGWTGQAIKKNQEDKASFLSKEKVIEIRFDDYDSLIPVPILYDIIRTAIDHKRTIKIKFLSAKKKWDGIVNMTVPLDFPSCFDFLQFTNYTLKSIVSAEQDKTDFIPQCDIDKEDPQLKQILNPPSEIKRTMIRKVVGLNKKFKSNQSTINVNEKLQVMTLMLAGEDNEPDKLNELNTLLKDMN</sequence>
<dbReference type="GeneID" id="3409785"/>
<dbReference type="VEuPathDB" id="AmoebaDB:EHI_183260"/>
<dbReference type="SUPFAM" id="SSF52075">
    <property type="entry name" value="Outer arm dynein light chain 1"/>
    <property type="match status" value="1"/>
</dbReference>
<dbReference type="GO" id="GO:0005737">
    <property type="term" value="C:cytoplasm"/>
    <property type="evidence" value="ECO:0000318"/>
    <property type="project" value="GO_Central"/>
</dbReference>
<dbReference type="PANTHER" id="PTHR15454:SF56">
    <property type="entry name" value="PROTEIN PHOSPHATASE 1 REGULATORY SUBUNIT 7-RELATED"/>
    <property type="match status" value="1"/>
</dbReference>
<dbReference type="RefSeq" id="XP_655468.2">
    <property type="nucleotide sequence ID" value="XM_650376.2"/>
</dbReference>
<dbReference type="HOGENOM" id="CLU_421190_0_0_1"/>
<evidence type="ECO:0000256" key="1">
    <source>
        <dbReference type="ARBA" id="ARBA00022614"/>
    </source>
</evidence>
<gene>
    <name evidence="4" type="ORF">EHI_183260</name>
</gene>
<dbReference type="PROSITE" id="PS51450">
    <property type="entry name" value="LRR"/>
    <property type="match status" value="2"/>
</dbReference>
<evidence type="ECO:0000313" key="4">
    <source>
        <dbReference type="EMBL" id="EAL50082.2"/>
    </source>
</evidence>
<evidence type="ECO:0000256" key="2">
    <source>
        <dbReference type="ARBA" id="ARBA00022737"/>
    </source>
</evidence>
<dbReference type="AlphaFoldDB" id="C4LV97"/>
<accession>C4LV97</accession>